<accession>A0A7J7FTY5</accession>
<feature type="region of interest" description="Disordered" evidence="7">
    <location>
        <begin position="387"/>
        <end position="429"/>
    </location>
</feature>
<feature type="region of interest" description="Disordered" evidence="7">
    <location>
        <begin position="461"/>
        <end position="481"/>
    </location>
</feature>
<keyword evidence="6" id="KW-0539">Nucleus</keyword>
<keyword evidence="2 6" id="KW-0479">Metal-binding</keyword>
<comment type="subcellular location">
    <subcellularLocation>
        <location evidence="6">Nucleus</location>
    </subcellularLocation>
</comment>
<dbReference type="PANTHER" id="PTHR31669">
    <property type="entry name" value="PROTEIN FAR1-RELATED SEQUENCE 10-RELATED"/>
    <property type="match status" value="1"/>
</dbReference>
<sequence>MPFAPFVGVNHHGQSILFGCGLLSNENTETFVWLFKEWLSCMSDAPPKAIITDQCRAIQNAIEIVFPQARHRWCLWHIMKKIPEKLRGYSQYESIKVALSNAVYDSFTKDEFQEYWEAMIENFNLNDNEWLRVLYHERHRWIPAYVKDIFWAGMSTTQRSESMNAFFDGYVNSKTTLKQFVEQYDNALRSKVEKETKADFKSRNKSYDCLTVYRLEKQFRAAYTNSKFKEVQLEMKRLVYCRANLIKEEGAICTYHVREAVVVGEGMKKVEFVVYFNSTECELQCMCRLFEFRGIMCAHSLCVLIERSIYEVPNKYIVSRWRKDLERGYTCIPTTYTNFGSSLHPKLHDNYHNTLDEILELATNDDGKHKVIQLGLMKIKDEVRTVQSSSASNVPCTSTLPPSSTTLPPSHTSPKSPPRINTRKESMTRKVLSPLVARRRGRPCTKRKVSKVDAIVNRLKGKNKKDNPGQKVHQGEPRKLSFPCTGGVQHTMYEPVPPNEPYYYPSMDAIADSMYVPAPVSTIGDDIGSTSHTQAGMLNNIISQSSIVPPNFVDLNIDGDPFFF</sequence>
<dbReference type="PANTHER" id="PTHR31669:SF283">
    <property type="entry name" value="PROTEIN FAR1-RELATED SEQUENCE"/>
    <property type="match status" value="1"/>
</dbReference>
<dbReference type="InterPro" id="IPR018289">
    <property type="entry name" value="MULE_transposase_dom"/>
</dbReference>
<reference evidence="10" key="1">
    <citation type="journal article" date="2020" name="Nat. Commun.">
        <title>Genome assembly of wild tea tree DASZ reveals pedigree and selection history of tea varieties.</title>
        <authorList>
            <person name="Zhang W."/>
            <person name="Zhang Y."/>
            <person name="Qiu H."/>
            <person name="Guo Y."/>
            <person name="Wan H."/>
            <person name="Zhang X."/>
            <person name="Scossa F."/>
            <person name="Alseekh S."/>
            <person name="Zhang Q."/>
            <person name="Wang P."/>
            <person name="Xu L."/>
            <person name="Schmidt M.H."/>
            <person name="Jia X."/>
            <person name="Li D."/>
            <person name="Zhu A."/>
            <person name="Guo F."/>
            <person name="Chen W."/>
            <person name="Ni D."/>
            <person name="Usadel B."/>
            <person name="Fernie A.R."/>
            <person name="Wen W."/>
        </authorList>
    </citation>
    <scope>NUCLEOTIDE SEQUENCE [LARGE SCALE GENOMIC DNA]</scope>
    <source>
        <strain evidence="10">cv. G240</strain>
    </source>
</reference>
<evidence type="ECO:0000259" key="8">
    <source>
        <dbReference type="PROSITE" id="PS50966"/>
    </source>
</evidence>
<evidence type="ECO:0000256" key="3">
    <source>
        <dbReference type="ARBA" id="ARBA00022771"/>
    </source>
</evidence>
<dbReference type="InterPro" id="IPR007527">
    <property type="entry name" value="Znf_SWIM"/>
</dbReference>
<dbReference type="Proteomes" id="UP000593564">
    <property type="component" value="Unassembled WGS sequence"/>
</dbReference>
<feature type="compositionally biased region" description="Basic and acidic residues" evidence="7">
    <location>
        <begin position="464"/>
        <end position="479"/>
    </location>
</feature>
<keyword evidence="10" id="KW-1185">Reference proteome</keyword>
<organism evidence="9 10">
    <name type="scientific">Camellia sinensis</name>
    <name type="common">Tea plant</name>
    <name type="synonym">Thea sinensis</name>
    <dbReference type="NCBI Taxonomy" id="4442"/>
    <lineage>
        <taxon>Eukaryota</taxon>
        <taxon>Viridiplantae</taxon>
        <taxon>Streptophyta</taxon>
        <taxon>Embryophyta</taxon>
        <taxon>Tracheophyta</taxon>
        <taxon>Spermatophyta</taxon>
        <taxon>Magnoliopsida</taxon>
        <taxon>eudicotyledons</taxon>
        <taxon>Gunneridae</taxon>
        <taxon>Pentapetalae</taxon>
        <taxon>asterids</taxon>
        <taxon>Ericales</taxon>
        <taxon>Theaceae</taxon>
        <taxon>Camellia</taxon>
    </lineage>
</organism>
<feature type="compositionally biased region" description="Low complexity" evidence="7">
    <location>
        <begin position="395"/>
        <end position="414"/>
    </location>
</feature>
<dbReference type="PROSITE" id="PS50966">
    <property type="entry name" value="ZF_SWIM"/>
    <property type="match status" value="1"/>
</dbReference>
<evidence type="ECO:0000256" key="5">
    <source>
        <dbReference type="PROSITE-ProRule" id="PRU00325"/>
    </source>
</evidence>
<evidence type="ECO:0000256" key="6">
    <source>
        <dbReference type="RuleBase" id="RU367018"/>
    </source>
</evidence>
<gene>
    <name evidence="9" type="ORF">HYC85_028021</name>
</gene>
<keyword evidence="3 5" id="KW-0863">Zinc-finger</keyword>
<keyword evidence="4 6" id="KW-0862">Zinc</keyword>
<dbReference type="Pfam" id="PF10551">
    <property type="entry name" value="MULE"/>
    <property type="match status" value="1"/>
</dbReference>
<dbReference type="InterPro" id="IPR031052">
    <property type="entry name" value="FHY3/FAR1"/>
</dbReference>
<evidence type="ECO:0000313" key="9">
    <source>
        <dbReference type="EMBL" id="KAF5931850.1"/>
    </source>
</evidence>
<evidence type="ECO:0000256" key="2">
    <source>
        <dbReference type="ARBA" id="ARBA00022723"/>
    </source>
</evidence>
<feature type="domain" description="SWIM-type" evidence="8">
    <location>
        <begin position="272"/>
        <end position="308"/>
    </location>
</feature>
<evidence type="ECO:0000313" key="10">
    <source>
        <dbReference type="Proteomes" id="UP000593564"/>
    </source>
</evidence>
<dbReference type="AlphaFoldDB" id="A0A7J7FTY5"/>
<evidence type="ECO:0000256" key="1">
    <source>
        <dbReference type="ARBA" id="ARBA00005889"/>
    </source>
</evidence>
<reference evidence="9 10" key="2">
    <citation type="submission" date="2020-07" db="EMBL/GenBank/DDBJ databases">
        <title>Genome assembly of wild tea tree DASZ reveals pedigree and selection history of tea varieties.</title>
        <authorList>
            <person name="Zhang W."/>
        </authorList>
    </citation>
    <scope>NUCLEOTIDE SEQUENCE [LARGE SCALE GENOMIC DNA]</scope>
    <source>
        <strain evidence="10">cv. G240</strain>
        <tissue evidence="9">Leaf</tissue>
    </source>
</reference>
<dbReference type="EMBL" id="JACBKZ010000014">
    <property type="protein sequence ID" value="KAF5931850.1"/>
    <property type="molecule type" value="Genomic_DNA"/>
</dbReference>
<dbReference type="InterPro" id="IPR006564">
    <property type="entry name" value="Znf_PMZ"/>
</dbReference>
<evidence type="ECO:0000256" key="4">
    <source>
        <dbReference type="ARBA" id="ARBA00022833"/>
    </source>
</evidence>
<dbReference type="SMART" id="SM00575">
    <property type="entry name" value="ZnF_PMZ"/>
    <property type="match status" value="1"/>
</dbReference>
<dbReference type="GO" id="GO:0006355">
    <property type="term" value="P:regulation of DNA-templated transcription"/>
    <property type="evidence" value="ECO:0007669"/>
    <property type="project" value="UniProtKB-UniRule"/>
</dbReference>
<dbReference type="GO" id="GO:0008270">
    <property type="term" value="F:zinc ion binding"/>
    <property type="evidence" value="ECO:0007669"/>
    <property type="project" value="UniProtKB-UniRule"/>
</dbReference>
<protein>
    <recommendedName>
        <fullName evidence="6">Protein FAR1-RELATED SEQUENCE</fullName>
    </recommendedName>
</protein>
<comment type="function">
    <text evidence="6">Putative transcription activator involved in regulating light control of development.</text>
</comment>
<comment type="similarity">
    <text evidence="1 6">Belongs to the FHY3/FAR1 family.</text>
</comment>
<dbReference type="GO" id="GO:0005634">
    <property type="term" value="C:nucleus"/>
    <property type="evidence" value="ECO:0007669"/>
    <property type="project" value="UniProtKB-SubCell"/>
</dbReference>
<name>A0A7J7FTY5_CAMSI</name>
<comment type="caution">
    <text evidence="9">The sequence shown here is derived from an EMBL/GenBank/DDBJ whole genome shotgun (WGS) entry which is preliminary data.</text>
</comment>
<evidence type="ECO:0000256" key="7">
    <source>
        <dbReference type="SAM" id="MobiDB-lite"/>
    </source>
</evidence>
<proteinExistence type="inferred from homology"/>